<dbReference type="PROSITE" id="PS00678">
    <property type="entry name" value="WD_REPEATS_1"/>
    <property type="match status" value="1"/>
</dbReference>
<dbReference type="EMBL" id="KV893639">
    <property type="protein sequence ID" value="OON19034.1"/>
    <property type="molecule type" value="Genomic_DNA"/>
</dbReference>
<protein>
    <submittedName>
        <fullName evidence="5">Uncharacterized protein</fullName>
    </submittedName>
</protein>
<dbReference type="Gene3D" id="2.130.10.10">
    <property type="entry name" value="YVTN repeat-like/Quinoprotein amine dehydrogenase"/>
    <property type="match status" value="1"/>
</dbReference>
<dbReference type="InterPro" id="IPR036322">
    <property type="entry name" value="WD40_repeat_dom_sf"/>
</dbReference>
<evidence type="ECO:0000313" key="6">
    <source>
        <dbReference type="Proteomes" id="UP000243686"/>
    </source>
</evidence>
<feature type="repeat" description="WD" evidence="3">
    <location>
        <begin position="1"/>
        <end position="37"/>
    </location>
</feature>
<evidence type="ECO:0000256" key="1">
    <source>
        <dbReference type="ARBA" id="ARBA00022574"/>
    </source>
</evidence>
<feature type="compositionally biased region" description="Polar residues" evidence="4">
    <location>
        <begin position="95"/>
        <end position="110"/>
    </location>
</feature>
<feature type="non-terminal residue" evidence="5">
    <location>
        <position position="1"/>
    </location>
</feature>
<evidence type="ECO:0000313" key="5">
    <source>
        <dbReference type="EMBL" id="OON19034.1"/>
    </source>
</evidence>
<dbReference type="Pfam" id="PF00400">
    <property type="entry name" value="WD40"/>
    <property type="match status" value="2"/>
</dbReference>
<evidence type="ECO:0000256" key="3">
    <source>
        <dbReference type="PROSITE-ProRule" id="PRU00221"/>
    </source>
</evidence>
<dbReference type="SMART" id="SM00320">
    <property type="entry name" value="WD40"/>
    <property type="match status" value="2"/>
</dbReference>
<dbReference type="PANTHER" id="PTHR19879">
    <property type="entry name" value="TRANSCRIPTION INITIATION FACTOR TFIID"/>
    <property type="match status" value="1"/>
</dbReference>
<dbReference type="InterPro" id="IPR001680">
    <property type="entry name" value="WD40_rpt"/>
</dbReference>
<sequence>GSVQALAFSPCGRYLASGGWCGSVCIWDLGTGHQVGQLGGHSAEQPRNEDASTASADSSQWLTGPVVTLAYNPDGSGRLAAGGLDGAVRIWDTSSGRQQRVGASSSTTTELSERPQSGLIAMHRATKQQISRGQSSQGQVNPNFVSYYSSVAGASVSDKCLREAFFTRRTSVLGLQVRRIIMLSVHPRKKTEFERVSEEPLFSGIRPETHATGKKLLPTGKGDYPG</sequence>
<proteinExistence type="predicted"/>
<keyword evidence="2" id="KW-0677">Repeat</keyword>
<feature type="region of interest" description="Disordered" evidence="4">
    <location>
        <begin position="95"/>
        <end position="115"/>
    </location>
</feature>
<evidence type="ECO:0000256" key="2">
    <source>
        <dbReference type="ARBA" id="ARBA00022737"/>
    </source>
</evidence>
<dbReference type="GO" id="GO:0005669">
    <property type="term" value="C:transcription factor TFIID complex"/>
    <property type="evidence" value="ECO:0007669"/>
    <property type="project" value="TreeGrafter"/>
</dbReference>
<keyword evidence="6" id="KW-1185">Reference proteome</keyword>
<dbReference type="SUPFAM" id="SSF50978">
    <property type="entry name" value="WD40 repeat-like"/>
    <property type="match status" value="1"/>
</dbReference>
<dbReference type="PROSITE" id="PS50082">
    <property type="entry name" value="WD_REPEATS_2"/>
    <property type="match status" value="2"/>
</dbReference>
<dbReference type="GO" id="GO:0006367">
    <property type="term" value="P:transcription initiation at RNA polymerase II promoter"/>
    <property type="evidence" value="ECO:0007669"/>
    <property type="project" value="TreeGrafter"/>
</dbReference>
<name>A0A1S8WXB2_OPIVI</name>
<dbReference type="Proteomes" id="UP000243686">
    <property type="component" value="Unassembled WGS sequence"/>
</dbReference>
<organism evidence="5 6">
    <name type="scientific">Opisthorchis viverrini</name>
    <name type="common">Southeast Asian liver fluke</name>
    <dbReference type="NCBI Taxonomy" id="6198"/>
    <lineage>
        <taxon>Eukaryota</taxon>
        <taxon>Metazoa</taxon>
        <taxon>Spiralia</taxon>
        <taxon>Lophotrochozoa</taxon>
        <taxon>Platyhelminthes</taxon>
        <taxon>Trematoda</taxon>
        <taxon>Digenea</taxon>
        <taxon>Opisthorchiida</taxon>
        <taxon>Opisthorchiata</taxon>
        <taxon>Opisthorchiidae</taxon>
        <taxon>Opisthorchis</taxon>
    </lineage>
</organism>
<feature type="region of interest" description="Disordered" evidence="4">
    <location>
        <begin position="37"/>
        <end position="58"/>
    </location>
</feature>
<dbReference type="InterPro" id="IPR019775">
    <property type="entry name" value="WD40_repeat_CS"/>
</dbReference>
<feature type="repeat" description="WD" evidence="3">
    <location>
        <begin position="66"/>
        <end position="101"/>
    </location>
</feature>
<accession>A0A1S8WXB2</accession>
<dbReference type="PANTHER" id="PTHR19879:SF1">
    <property type="entry name" value="CANNONBALL-RELATED"/>
    <property type="match status" value="1"/>
</dbReference>
<feature type="non-terminal residue" evidence="5">
    <location>
        <position position="226"/>
    </location>
</feature>
<reference evidence="5 6" key="1">
    <citation type="submission" date="2015-03" db="EMBL/GenBank/DDBJ databases">
        <title>Draft genome of the nematode, Opisthorchis viverrini.</title>
        <authorList>
            <person name="Mitreva M."/>
        </authorList>
    </citation>
    <scope>NUCLEOTIDE SEQUENCE [LARGE SCALE GENOMIC DNA]</scope>
    <source>
        <strain evidence="5">Khon Kaen</strain>
    </source>
</reference>
<feature type="region of interest" description="Disordered" evidence="4">
    <location>
        <begin position="204"/>
        <end position="226"/>
    </location>
</feature>
<dbReference type="PROSITE" id="PS50294">
    <property type="entry name" value="WD_REPEATS_REGION"/>
    <property type="match status" value="2"/>
</dbReference>
<dbReference type="InterPro" id="IPR015943">
    <property type="entry name" value="WD40/YVTN_repeat-like_dom_sf"/>
</dbReference>
<keyword evidence="1 3" id="KW-0853">WD repeat</keyword>
<evidence type="ECO:0000256" key="4">
    <source>
        <dbReference type="SAM" id="MobiDB-lite"/>
    </source>
</evidence>
<dbReference type="GO" id="GO:0016251">
    <property type="term" value="F:RNA polymerase II general transcription initiation factor activity"/>
    <property type="evidence" value="ECO:0007669"/>
    <property type="project" value="TreeGrafter"/>
</dbReference>
<dbReference type="AlphaFoldDB" id="A0A1S8WXB2"/>
<gene>
    <name evidence="5" type="ORF">X801_05105</name>
</gene>